<feature type="domain" description="DUF2062" evidence="2">
    <location>
        <begin position="2"/>
        <end position="142"/>
    </location>
</feature>
<name>A0A2Z6AX69_9BACT</name>
<proteinExistence type="predicted"/>
<dbReference type="PANTHER" id="PTHR40547:SF1">
    <property type="entry name" value="SLL0298 PROTEIN"/>
    <property type="match status" value="1"/>
</dbReference>
<keyword evidence="1" id="KW-0812">Transmembrane</keyword>
<evidence type="ECO:0000256" key="1">
    <source>
        <dbReference type="SAM" id="Phobius"/>
    </source>
</evidence>
<sequence>MRMNATPHSVSMGMAVGIFAGFLPIVPLQTTLTVILCIPLRGNPVVGFMGTWISNPFNWVPFYYFLYVTGKAMVPWDVPDMEVEQFKVLLQTLDVRQFASFGKDLLECFKVMMIAGFVMGLPASIPTYILTRKAVVRYRKRRALRLLKKRTRLR</sequence>
<gene>
    <name evidence="3" type="ORF">DFE_1067</name>
</gene>
<dbReference type="Pfam" id="PF09835">
    <property type="entry name" value="DUF2062"/>
    <property type="match status" value="1"/>
</dbReference>
<protein>
    <recommendedName>
        <fullName evidence="2">DUF2062 domain-containing protein</fullName>
    </recommendedName>
</protein>
<evidence type="ECO:0000259" key="2">
    <source>
        <dbReference type="Pfam" id="PF09835"/>
    </source>
</evidence>
<keyword evidence="1" id="KW-0472">Membrane</keyword>
<dbReference type="InterPro" id="IPR018639">
    <property type="entry name" value="DUF2062"/>
</dbReference>
<dbReference type="EMBL" id="AP017378">
    <property type="protein sequence ID" value="BBD07793.1"/>
    <property type="molecule type" value="Genomic_DNA"/>
</dbReference>
<organism evidence="3 4">
    <name type="scientific">Desulfovibrio ferrophilus</name>
    <dbReference type="NCBI Taxonomy" id="241368"/>
    <lineage>
        <taxon>Bacteria</taxon>
        <taxon>Pseudomonadati</taxon>
        <taxon>Thermodesulfobacteriota</taxon>
        <taxon>Desulfovibrionia</taxon>
        <taxon>Desulfovibrionales</taxon>
        <taxon>Desulfovibrionaceae</taxon>
        <taxon>Desulfovibrio</taxon>
    </lineage>
</organism>
<dbReference type="PANTHER" id="PTHR40547">
    <property type="entry name" value="SLL0298 PROTEIN"/>
    <property type="match status" value="1"/>
</dbReference>
<feature type="transmembrane region" description="Helical" evidence="1">
    <location>
        <begin position="45"/>
        <end position="66"/>
    </location>
</feature>
<evidence type="ECO:0000313" key="3">
    <source>
        <dbReference type="EMBL" id="BBD07793.1"/>
    </source>
</evidence>
<reference evidence="3 4" key="1">
    <citation type="journal article" date="2018" name="Sci. Adv.">
        <title>Multi-heme cytochromes provide a pathway for survival in energy-limited environments.</title>
        <authorList>
            <person name="Deng X."/>
            <person name="Dohmae N."/>
            <person name="Nealson K.H."/>
            <person name="Hashimoto K."/>
            <person name="Okamoto A."/>
        </authorList>
    </citation>
    <scope>NUCLEOTIDE SEQUENCE [LARGE SCALE GENOMIC DNA]</scope>
    <source>
        <strain evidence="3 4">IS5</strain>
    </source>
</reference>
<dbReference type="Proteomes" id="UP000269883">
    <property type="component" value="Chromosome"/>
</dbReference>
<feature type="transmembrane region" description="Helical" evidence="1">
    <location>
        <begin position="111"/>
        <end position="131"/>
    </location>
</feature>
<keyword evidence="4" id="KW-1185">Reference proteome</keyword>
<dbReference type="KEGG" id="dfl:DFE_1067"/>
<dbReference type="AlphaFoldDB" id="A0A2Z6AX69"/>
<feature type="transmembrane region" description="Helical" evidence="1">
    <location>
        <begin position="12"/>
        <end position="38"/>
    </location>
</feature>
<accession>A0A2Z6AX69</accession>
<evidence type="ECO:0000313" key="4">
    <source>
        <dbReference type="Proteomes" id="UP000269883"/>
    </source>
</evidence>
<keyword evidence="1" id="KW-1133">Transmembrane helix</keyword>